<dbReference type="SUPFAM" id="SSF46785">
    <property type="entry name" value="Winged helix' DNA-binding domain"/>
    <property type="match status" value="1"/>
</dbReference>
<dbReference type="InterPro" id="IPR036388">
    <property type="entry name" value="WH-like_DNA-bd_sf"/>
</dbReference>
<evidence type="ECO:0000313" key="6">
    <source>
        <dbReference type="EMBL" id="GAA3929169.1"/>
    </source>
</evidence>
<dbReference type="InterPro" id="IPR058163">
    <property type="entry name" value="LysR-type_TF_proteobact-type"/>
</dbReference>
<dbReference type="InterPro" id="IPR005119">
    <property type="entry name" value="LysR_subst-bd"/>
</dbReference>
<evidence type="ECO:0000256" key="1">
    <source>
        <dbReference type="ARBA" id="ARBA00009437"/>
    </source>
</evidence>
<organism evidence="6 7">
    <name type="scientific">Litoribacillus peritrichatus</name>
    <dbReference type="NCBI Taxonomy" id="718191"/>
    <lineage>
        <taxon>Bacteria</taxon>
        <taxon>Pseudomonadati</taxon>
        <taxon>Pseudomonadota</taxon>
        <taxon>Gammaproteobacteria</taxon>
        <taxon>Oceanospirillales</taxon>
        <taxon>Oceanospirillaceae</taxon>
        <taxon>Litoribacillus</taxon>
    </lineage>
</organism>
<feature type="domain" description="HTH lysR-type" evidence="5">
    <location>
        <begin position="6"/>
        <end position="63"/>
    </location>
</feature>
<comment type="similarity">
    <text evidence="1">Belongs to the LysR transcriptional regulatory family.</text>
</comment>
<dbReference type="InterPro" id="IPR000847">
    <property type="entry name" value="LysR_HTH_N"/>
</dbReference>
<proteinExistence type="inferred from homology"/>
<evidence type="ECO:0000256" key="3">
    <source>
        <dbReference type="ARBA" id="ARBA00023125"/>
    </source>
</evidence>
<gene>
    <name evidence="6" type="ORF">GCM10022277_27120</name>
</gene>
<dbReference type="Gene3D" id="3.40.190.10">
    <property type="entry name" value="Periplasmic binding protein-like II"/>
    <property type="match status" value="2"/>
</dbReference>
<sequence>MAKRLPSLNVLNVFEAAARHLSFKKAAEELHISPPAVSHQIKVLEAQLGAVLFRRLNRALELTPDGEQYFQEVQGALLQLHLATDRLIEKQQPSVFRISSIPFITNSMLIPNIQSFKDEHPDLRIEIQSQVHRANFKEEQIDVAIRHIKGNEPELHYEELSPVLISPICTRAYWQNHQPNNRTTLDHHRIIRLSVDPNSWSLWQREWGINSLPNDELSLDNYQAVLDSVVQGLGLAMGYLPALKTLLQTEKLMLPFPDQITEFGQLHLVYLKSEMNNPQIQSFQIWLKQVISDISDK</sequence>
<keyword evidence="7" id="KW-1185">Reference proteome</keyword>
<keyword evidence="3" id="KW-0238">DNA-binding</keyword>
<dbReference type="Proteomes" id="UP001501565">
    <property type="component" value="Unassembled WGS sequence"/>
</dbReference>
<dbReference type="PANTHER" id="PTHR30537:SF74">
    <property type="entry name" value="HTH-TYPE TRANSCRIPTIONAL REGULATOR TRPI"/>
    <property type="match status" value="1"/>
</dbReference>
<dbReference type="PRINTS" id="PR00039">
    <property type="entry name" value="HTHLYSR"/>
</dbReference>
<reference evidence="7" key="1">
    <citation type="journal article" date="2019" name="Int. J. Syst. Evol. Microbiol.">
        <title>The Global Catalogue of Microorganisms (GCM) 10K type strain sequencing project: providing services to taxonomists for standard genome sequencing and annotation.</title>
        <authorList>
            <consortium name="The Broad Institute Genomics Platform"/>
            <consortium name="The Broad Institute Genome Sequencing Center for Infectious Disease"/>
            <person name="Wu L."/>
            <person name="Ma J."/>
        </authorList>
    </citation>
    <scope>NUCLEOTIDE SEQUENCE [LARGE SCALE GENOMIC DNA]</scope>
    <source>
        <strain evidence="7">JCM 17551</strain>
    </source>
</reference>
<evidence type="ECO:0000259" key="5">
    <source>
        <dbReference type="PROSITE" id="PS50931"/>
    </source>
</evidence>
<protein>
    <submittedName>
        <fullName evidence="6">Transcriptional regulator GcvA</fullName>
    </submittedName>
</protein>
<dbReference type="Pfam" id="PF00126">
    <property type="entry name" value="HTH_1"/>
    <property type="match status" value="1"/>
</dbReference>
<dbReference type="SUPFAM" id="SSF53850">
    <property type="entry name" value="Periplasmic binding protein-like II"/>
    <property type="match status" value="1"/>
</dbReference>
<comment type="caution">
    <text evidence="6">The sequence shown here is derived from an EMBL/GenBank/DDBJ whole genome shotgun (WGS) entry which is preliminary data.</text>
</comment>
<dbReference type="EMBL" id="BAABBN010000007">
    <property type="protein sequence ID" value="GAA3929169.1"/>
    <property type="molecule type" value="Genomic_DNA"/>
</dbReference>
<accession>A0ABP7MS41</accession>
<dbReference type="PANTHER" id="PTHR30537">
    <property type="entry name" value="HTH-TYPE TRANSCRIPTIONAL REGULATOR"/>
    <property type="match status" value="1"/>
</dbReference>
<evidence type="ECO:0000256" key="4">
    <source>
        <dbReference type="ARBA" id="ARBA00023163"/>
    </source>
</evidence>
<dbReference type="RefSeq" id="WP_344799084.1">
    <property type="nucleotide sequence ID" value="NZ_BAABBN010000007.1"/>
</dbReference>
<name>A0ABP7MS41_9GAMM</name>
<evidence type="ECO:0000313" key="7">
    <source>
        <dbReference type="Proteomes" id="UP001501565"/>
    </source>
</evidence>
<keyword evidence="2" id="KW-0805">Transcription regulation</keyword>
<dbReference type="Gene3D" id="1.10.10.10">
    <property type="entry name" value="Winged helix-like DNA-binding domain superfamily/Winged helix DNA-binding domain"/>
    <property type="match status" value="1"/>
</dbReference>
<dbReference type="Pfam" id="PF03466">
    <property type="entry name" value="LysR_substrate"/>
    <property type="match status" value="1"/>
</dbReference>
<dbReference type="PROSITE" id="PS50931">
    <property type="entry name" value="HTH_LYSR"/>
    <property type="match status" value="1"/>
</dbReference>
<evidence type="ECO:0000256" key="2">
    <source>
        <dbReference type="ARBA" id="ARBA00023015"/>
    </source>
</evidence>
<keyword evidence="4" id="KW-0804">Transcription</keyword>
<dbReference type="InterPro" id="IPR036390">
    <property type="entry name" value="WH_DNA-bd_sf"/>
</dbReference>